<protein>
    <submittedName>
        <fullName evidence="2">Uncharacterized protein</fullName>
    </submittedName>
</protein>
<accession>A0ABV4T7V9</accession>
<evidence type="ECO:0000313" key="2">
    <source>
        <dbReference type="EMBL" id="MFA9190195.1"/>
    </source>
</evidence>
<keyword evidence="1" id="KW-0732">Signal</keyword>
<evidence type="ECO:0000313" key="3">
    <source>
        <dbReference type="Proteomes" id="UP001574169"/>
    </source>
</evidence>
<feature type="chain" id="PRO_5046240130" evidence="1">
    <location>
        <begin position="20"/>
        <end position="113"/>
    </location>
</feature>
<feature type="signal peptide" evidence="1">
    <location>
        <begin position="1"/>
        <end position="19"/>
    </location>
</feature>
<organism evidence="2 3">
    <name type="scientific">Flavobacterium zubiriense</name>
    <dbReference type="NCBI Taxonomy" id="3138075"/>
    <lineage>
        <taxon>Bacteria</taxon>
        <taxon>Pseudomonadati</taxon>
        <taxon>Bacteroidota</taxon>
        <taxon>Flavobacteriia</taxon>
        <taxon>Flavobacteriales</taxon>
        <taxon>Flavobacteriaceae</taxon>
        <taxon>Flavobacterium</taxon>
    </lineage>
</organism>
<keyword evidence="3" id="KW-1185">Reference proteome</keyword>
<dbReference type="Proteomes" id="UP001574169">
    <property type="component" value="Unassembled WGS sequence"/>
</dbReference>
<reference evidence="2 3" key="1">
    <citation type="submission" date="2024-04" db="EMBL/GenBank/DDBJ databases">
        <title>New Clade of Flavobacterium.</title>
        <authorList>
            <person name="Matos L."/>
            <person name="Proenca D.N."/>
            <person name="Fransisco R.M."/>
            <person name="Chung A.P."/>
            <person name="Maccario L."/>
            <person name="Sorensen S.J."/>
            <person name="Morais P.V."/>
        </authorList>
    </citation>
    <scope>NUCLEOTIDE SEQUENCE [LARGE SCALE GENOMIC DNA]</scope>
    <source>
        <strain evidence="2 3">FZUC8N2.13</strain>
    </source>
</reference>
<name>A0ABV4T7V9_9FLAO</name>
<comment type="caution">
    <text evidence="2">The sequence shown here is derived from an EMBL/GenBank/DDBJ whole genome shotgun (WGS) entry which is preliminary data.</text>
</comment>
<dbReference type="EMBL" id="JBCFQL010000002">
    <property type="protein sequence ID" value="MFA9190195.1"/>
    <property type="molecule type" value="Genomic_DNA"/>
</dbReference>
<evidence type="ECO:0000256" key="1">
    <source>
        <dbReference type="SAM" id="SignalP"/>
    </source>
</evidence>
<sequence>MRKLILSVVVTLFLTTAFAAEKSKDNPTGTLNETYKEITKLLNNYPTFSGLDQDVLVKVRIAINENHEIVVMSTNTSNESLNYYIKNTLNYRKLSTSELEAGRGLVFLVKFTK</sequence>
<dbReference type="RefSeq" id="WP_373405218.1">
    <property type="nucleotide sequence ID" value="NZ_JBCFQL010000002.1"/>
</dbReference>
<proteinExistence type="predicted"/>
<gene>
    <name evidence="2" type="ORF">AAGV28_02325</name>
</gene>